<dbReference type="Pfam" id="PF07715">
    <property type="entry name" value="Plug"/>
    <property type="match status" value="1"/>
</dbReference>
<feature type="domain" description="TonB-dependent receptor plug" evidence="16">
    <location>
        <begin position="50"/>
        <end position="156"/>
    </location>
</feature>
<evidence type="ECO:0000256" key="10">
    <source>
        <dbReference type="ARBA" id="ARBA00023136"/>
    </source>
</evidence>
<evidence type="ECO:0000256" key="1">
    <source>
        <dbReference type="ARBA" id="ARBA00004571"/>
    </source>
</evidence>
<evidence type="ECO:0000256" key="7">
    <source>
        <dbReference type="ARBA" id="ARBA00023004"/>
    </source>
</evidence>
<feature type="signal peptide" evidence="14">
    <location>
        <begin position="1"/>
        <end position="20"/>
    </location>
</feature>
<dbReference type="PROSITE" id="PS52016">
    <property type="entry name" value="TONB_DEPENDENT_REC_3"/>
    <property type="match status" value="1"/>
</dbReference>
<reference evidence="18" key="1">
    <citation type="submission" date="2017-02" db="EMBL/GenBank/DDBJ databases">
        <authorList>
            <person name="Varghese N."/>
            <person name="Submissions S."/>
        </authorList>
    </citation>
    <scope>NUCLEOTIDE SEQUENCE [LARGE SCALE GENOMIC DNA]</scope>
    <source>
        <strain evidence="18">UM2</strain>
    </source>
</reference>
<dbReference type="GO" id="GO:0009279">
    <property type="term" value="C:cell outer membrane"/>
    <property type="evidence" value="ECO:0007669"/>
    <property type="project" value="UniProtKB-SubCell"/>
</dbReference>
<protein>
    <submittedName>
        <fullName evidence="17">Iron complex outermembrane recepter protein</fullName>
    </submittedName>
</protein>
<keyword evidence="6 14" id="KW-0732">Signal</keyword>
<dbReference type="Gene3D" id="2.170.130.10">
    <property type="entry name" value="TonB-dependent receptor, plug domain"/>
    <property type="match status" value="1"/>
</dbReference>
<dbReference type="InterPro" id="IPR036942">
    <property type="entry name" value="Beta-barrel_TonB_sf"/>
</dbReference>
<keyword evidence="11 12" id="KW-0998">Cell outer membrane</keyword>
<dbReference type="Pfam" id="PF00593">
    <property type="entry name" value="TonB_dep_Rec_b-barrel"/>
    <property type="match status" value="1"/>
</dbReference>
<keyword evidence="3 12" id="KW-1134">Transmembrane beta strand</keyword>
<evidence type="ECO:0000256" key="12">
    <source>
        <dbReference type="PROSITE-ProRule" id="PRU01360"/>
    </source>
</evidence>
<dbReference type="PANTHER" id="PTHR32552">
    <property type="entry name" value="FERRICHROME IRON RECEPTOR-RELATED"/>
    <property type="match status" value="1"/>
</dbReference>
<dbReference type="InterPro" id="IPR039426">
    <property type="entry name" value="TonB-dep_rcpt-like"/>
</dbReference>
<dbReference type="InterPro" id="IPR037066">
    <property type="entry name" value="Plug_dom_sf"/>
</dbReference>
<evidence type="ECO:0000256" key="5">
    <source>
        <dbReference type="ARBA" id="ARBA00022692"/>
    </source>
</evidence>
<organism evidence="17 18">
    <name type="scientific">Rhizorhabdus histidinilytica</name>
    <dbReference type="NCBI Taxonomy" id="439228"/>
    <lineage>
        <taxon>Bacteria</taxon>
        <taxon>Pseudomonadati</taxon>
        <taxon>Pseudomonadota</taxon>
        <taxon>Alphaproteobacteria</taxon>
        <taxon>Sphingomonadales</taxon>
        <taxon>Sphingomonadaceae</taxon>
        <taxon>Rhizorhabdus</taxon>
    </lineage>
</organism>
<dbReference type="InterPro" id="IPR000531">
    <property type="entry name" value="Beta-barrel_TonB"/>
</dbReference>
<dbReference type="Proteomes" id="UP000189818">
    <property type="component" value="Unassembled WGS sequence"/>
</dbReference>
<dbReference type="PANTHER" id="PTHR32552:SF89">
    <property type="entry name" value="CATECHOLATE SIDEROPHORE RECEPTOR FIU"/>
    <property type="match status" value="1"/>
</dbReference>
<dbReference type="OrthoDB" id="593427at2"/>
<evidence type="ECO:0000256" key="2">
    <source>
        <dbReference type="ARBA" id="ARBA00022448"/>
    </source>
</evidence>
<keyword evidence="18" id="KW-1185">Reference proteome</keyword>
<comment type="similarity">
    <text evidence="12 13">Belongs to the TonB-dependent receptor family.</text>
</comment>
<keyword evidence="5 12" id="KW-0812">Transmembrane</keyword>
<dbReference type="Gene3D" id="2.40.170.20">
    <property type="entry name" value="TonB-dependent receptor, beta-barrel domain"/>
    <property type="match status" value="1"/>
</dbReference>
<dbReference type="AlphaFoldDB" id="A0A1T5BR32"/>
<evidence type="ECO:0000313" key="18">
    <source>
        <dbReference type="Proteomes" id="UP000189818"/>
    </source>
</evidence>
<feature type="domain" description="TonB-dependent receptor-like beta-barrel" evidence="15">
    <location>
        <begin position="316"/>
        <end position="789"/>
    </location>
</feature>
<name>A0A1T5BR32_9SPHN</name>
<keyword evidence="10 12" id="KW-0472">Membrane</keyword>
<keyword evidence="8" id="KW-0406">Ion transport</keyword>
<keyword evidence="2 12" id="KW-0813">Transport</keyword>
<comment type="subcellular location">
    <subcellularLocation>
        <location evidence="1 12">Cell outer membrane</location>
        <topology evidence="1 12">Multi-pass membrane protein</topology>
    </subcellularLocation>
</comment>
<evidence type="ECO:0000256" key="14">
    <source>
        <dbReference type="SAM" id="SignalP"/>
    </source>
</evidence>
<evidence type="ECO:0000259" key="16">
    <source>
        <dbReference type="Pfam" id="PF07715"/>
    </source>
</evidence>
<dbReference type="RefSeq" id="WP_079647537.1">
    <property type="nucleotide sequence ID" value="NZ_FUYM01000003.1"/>
</dbReference>
<dbReference type="GO" id="GO:0015344">
    <property type="term" value="F:siderophore uptake transmembrane transporter activity"/>
    <property type="evidence" value="ECO:0007669"/>
    <property type="project" value="TreeGrafter"/>
</dbReference>
<keyword evidence="7" id="KW-0408">Iron</keyword>
<evidence type="ECO:0000259" key="15">
    <source>
        <dbReference type="Pfam" id="PF00593"/>
    </source>
</evidence>
<accession>A0A1T5BR32</accession>
<dbReference type="InterPro" id="IPR012910">
    <property type="entry name" value="Plug_dom"/>
</dbReference>
<dbReference type="EMBL" id="FUYM01000003">
    <property type="protein sequence ID" value="SKB49615.1"/>
    <property type="molecule type" value="Genomic_DNA"/>
</dbReference>
<proteinExistence type="inferred from homology"/>
<evidence type="ECO:0000256" key="11">
    <source>
        <dbReference type="ARBA" id="ARBA00023237"/>
    </source>
</evidence>
<evidence type="ECO:0000256" key="9">
    <source>
        <dbReference type="ARBA" id="ARBA00023077"/>
    </source>
</evidence>
<evidence type="ECO:0000256" key="3">
    <source>
        <dbReference type="ARBA" id="ARBA00022452"/>
    </source>
</evidence>
<dbReference type="SUPFAM" id="SSF56935">
    <property type="entry name" value="Porins"/>
    <property type="match status" value="1"/>
</dbReference>
<dbReference type="STRING" id="439228.SAMN06295920_103214"/>
<evidence type="ECO:0000256" key="13">
    <source>
        <dbReference type="RuleBase" id="RU003357"/>
    </source>
</evidence>
<evidence type="ECO:0000313" key="17">
    <source>
        <dbReference type="EMBL" id="SKB49615.1"/>
    </source>
</evidence>
<keyword evidence="4" id="KW-0410">Iron transport</keyword>
<keyword evidence="9 13" id="KW-0798">TonB box</keyword>
<gene>
    <name evidence="17" type="ORF">SAMN06295920_103214</name>
</gene>
<evidence type="ECO:0000256" key="4">
    <source>
        <dbReference type="ARBA" id="ARBA00022496"/>
    </source>
</evidence>
<evidence type="ECO:0000256" key="6">
    <source>
        <dbReference type="ARBA" id="ARBA00022729"/>
    </source>
</evidence>
<sequence>MKKLMLGCAISALAASGAYAQSTGSIDFENDIVVTGSSINRGVAGVIAPDTSKSKAVLTQEFITHQTPGQTINDVINQLPGVSFQNNDPFGSAGGTLTIRGFDDQRISQTFDGVPLNDSGGYALYSNQQLDPELIEQVNVNLGTTDVDSPTAAATGSTVNYRTRNPTQDFGVNLMGSAGRFDFMRIFGSVDTGVFTPWGTRAFVAASRATNDAIFGKYGKIDKSQYNAKIYQPIGDNGDFISIAGHYNQNRNNFFGSSPLRVDTTGGRTVGTDSSNRFPLTKDERFFAVPRCTVAPGVTGVADAASSCGSLFDYRLNPSNTGNIRINSKFTLSDKLTLTVDPSYQYVKANGGGTFVASEKLNAQGYSGFVQASSSSQPSYFFGKDLNGDGDALDNVRIQAPSQTRTDRYGLISSLRYDLNDDHTVRVNYSLDYARHRQTGEAGLLDDAGKETAFPANNPLVGVNGNVLNKRDRLSYAILNQFSAEYRGEFLDDSLVINAGIRAPFFKRKLTNYCFALTATGNVACFSGNDAGEAAYAAANPTIQGPQKRTFKYDKILPNIGFVYDLTSKISAFGSYSKGIQVPGTDNLYNSFFYARNTPSANPVPETTDNFDLGARYRSGKVQAQGSFWYTLYKDRLASAYDRDLNVTIYRNLGKVTKYGYDGSISYTPIPELSIYAFGSYLKSKIKDNVELSATTVALTKGKRESGAPIYTAGGRIQGNLGPVQLGVQAKRTGSRYVNDQNLPVFANGVQVYGAKVRGYTLVDLDARISLEWAGLNDKTYFQINVTNLFDKLYVGGFDGTLSNTGTTFANIGAPRTVIGTLSIGF</sequence>
<evidence type="ECO:0000256" key="8">
    <source>
        <dbReference type="ARBA" id="ARBA00023065"/>
    </source>
</evidence>
<feature type="chain" id="PRO_5012368888" evidence="14">
    <location>
        <begin position="21"/>
        <end position="826"/>
    </location>
</feature>